<dbReference type="RefSeq" id="WP_184707448.1">
    <property type="nucleotide sequence ID" value="NZ_JACHBG010000011.1"/>
</dbReference>
<accession>A0A7X0IUJ2</accession>
<comment type="caution">
    <text evidence="1">The sequence shown here is derived from an EMBL/GenBank/DDBJ whole genome shotgun (WGS) entry which is preliminary data.</text>
</comment>
<dbReference type="EMBL" id="JACHBG010000011">
    <property type="protein sequence ID" value="MBB6486988.1"/>
    <property type="molecule type" value="Genomic_DNA"/>
</dbReference>
<reference evidence="1 2" key="1">
    <citation type="submission" date="2020-08" db="EMBL/GenBank/DDBJ databases">
        <title>Genomic Encyclopedia of Type Strains, Phase IV (KMG-V): Genome sequencing to study the core and pangenomes of soil and plant-associated prokaryotes.</title>
        <authorList>
            <person name="Whitman W."/>
        </authorList>
    </citation>
    <scope>NUCLEOTIDE SEQUENCE [LARGE SCALE GENOMIC DNA]</scope>
    <source>
        <strain evidence="1 2">SEMIA 4060</strain>
    </source>
</reference>
<sequence>MSDMLTCTACGSDKAEPVVHGGSYILRCAACGEVIVATSFMALLDSEDEWAAFIDAGPGKIPRPEALVARGSLRQISTAINVTTRKGNFIRLIPEKRE</sequence>
<dbReference type="Proteomes" id="UP000565576">
    <property type="component" value="Unassembled WGS sequence"/>
</dbReference>
<evidence type="ECO:0000313" key="1">
    <source>
        <dbReference type="EMBL" id="MBB6486988.1"/>
    </source>
</evidence>
<proteinExistence type="predicted"/>
<evidence type="ECO:0000313" key="2">
    <source>
        <dbReference type="Proteomes" id="UP000565576"/>
    </source>
</evidence>
<protein>
    <submittedName>
        <fullName evidence="1">Transcription initiation factor TFIIIB Brf1 subunit/transcription initiation factor TFIIB</fullName>
    </submittedName>
</protein>
<name>A0A7X0IUJ2_9HYPH</name>
<gene>
    <name evidence="1" type="ORF">GGD46_004288</name>
</gene>
<organism evidence="1 2">
    <name type="scientific">Rhizobium lusitanum</name>
    <dbReference type="NCBI Taxonomy" id="293958"/>
    <lineage>
        <taxon>Bacteria</taxon>
        <taxon>Pseudomonadati</taxon>
        <taxon>Pseudomonadota</taxon>
        <taxon>Alphaproteobacteria</taxon>
        <taxon>Hyphomicrobiales</taxon>
        <taxon>Rhizobiaceae</taxon>
        <taxon>Rhizobium/Agrobacterium group</taxon>
        <taxon>Rhizobium</taxon>
    </lineage>
</organism>
<dbReference type="AlphaFoldDB" id="A0A7X0IUJ2"/>